<dbReference type="GeneID" id="103675284"/>
<organism evidence="2 3">
    <name type="scientific">Ursus maritimus</name>
    <name type="common">Polar bear</name>
    <name type="synonym">Thalarctos maritimus</name>
    <dbReference type="NCBI Taxonomy" id="29073"/>
    <lineage>
        <taxon>Eukaryota</taxon>
        <taxon>Metazoa</taxon>
        <taxon>Chordata</taxon>
        <taxon>Craniata</taxon>
        <taxon>Vertebrata</taxon>
        <taxon>Euteleostomi</taxon>
        <taxon>Mammalia</taxon>
        <taxon>Eutheria</taxon>
        <taxon>Laurasiatheria</taxon>
        <taxon>Carnivora</taxon>
        <taxon>Caniformia</taxon>
        <taxon>Ursidae</taxon>
        <taxon>Ursus</taxon>
    </lineage>
</organism>
<reference evidence="3" key="1">
    <citation type="submission" date="2025-08" db="UniProtKB">
        <authorList>
            <consortium name="RefSeq"/>
        </authorList>
    </citation>
    <scope>IDENTIFICATION</scope>
    <source>
        <tissue evidence="3">Whole blood</tissue>
    </source>
</reference>
<proteinExistence type="predicted"/>
<gene>
    <name evidence="3" type="primary">LOC103675284</name>
</gene>
<sequence>MADGGSGPSRGRDPCRRWTRLEQLSAALTTGRWEAEAASGCGNSQTRAPPSVQPHEEAPGPSQHTPDPGGFRGPLSHHSQWKPARGSPRCEDYLTSGFWTSHPKPHGHLSSHWALVSSRPQDARAIRRSRACVSSPCWPAPGETPSSPCGGWPPALRTLCSDALRRGRARRPAGKTALWLQTRPSRGLSVPAQTGAAPPSSQGCVRVEPCLQPQWPPGDQLSPVPGTTEGLKKEYMRAAGS</sequence>
<feature type="region of interest" description="Disordered" evidence="1">
    <location>
        <begin position="210"/>
        <end position="241"/>
    </location>
</feature>
<dbReference type="AlphaFoldDB" id="A0A8M1FVB9"/>
<dbReference type="RefSeq" id="XP_040487306.1">
    <property type="nucleotide sequence ID" value="XM_040631372.1"/>
</dbReference>
<protein>
    <submittedName>
        <fullName evidence="3">Uncharacterized protein LOC103675284</fullName>
    </submittedName>
</protein>
<dbReference type="KEGG" id="umr:103675284"/>
<name>A0A8M1FVB9_URSMA</name>
<evidence type="ECO:0000256" key="1">
    <source>
        <dbReference type="SAM" id="MobiDB-lite"/>
    </source>
</evidence>
<accession>A0A8M1FVB9</accession>
<feature type="region of interest" description="Disordered" evidence="1">
    <location>
        <begin position="29"/>
        <end position="88"/>
    </location>
</feature>
<keyword evidence="2" id="KW-1185">Reference proteome</keyword>
<evidence type="ECO:0000313" key="2">
    <source>
        <dbReference type="Proteomes" id="UP000261680"/>
    </source>
</evidence>
<feature type="region of interest" description="Disordered" evidence="1">
    <location>
        <begin position="186"/>
        <end position="205"/>
    </location>
</feature>
<dbReference type="Proteomes" id="UP000261680">
    <property type="component" value="Unplaced"/>
</dbReference>
<evidence type="ECO:0000313" key="3">
    <source>
        <dbReference type="RefSeq" id="XP_040487306.1"/>
    </source>
</evidence>
<feature type="compositionally biased region" description="Basic and acidic residues" evidence="1">
    <location>
        <begin position="230"/>
        <end position="241"/>
    </location>
</feature>